<feature type="region of interest" description="Disordered" evidence="1">
    <location>
        <begin position="604"/>
        <end position="633"/>
    </location>
</feature>
<protein>
    <submittedName>
        <fullName evidence="4">Protein NLRC3</fullName>
    </submittedName>
</protein>
<gene>
    <name evidence="2" type="ORF">C1SCF055_LOCUS27431</name>
</gene>
<dbReference type="EMBL" id="CAMXCT030002925">
    <property type="protein sequence ID" value="CAL4788693.1"/>
    <property type="molecule type" value="Genomic_DNA"/>
</dbReference>
<sequence>MFAKVNLFEDSKETPRYFEVTNVLRAGWFKGPQPIQPISDEKDFLQSVEKNLEKFSGEEPNAMKYVKRLWERSAYLAERGFDLEWNLSILEALRPLLGHWVAELNQVAAHVETIINMMQSSHELFEHACADLPILRQNLSRLKSRLHNIDESEKQAAEDGRDSIAKAMEYIPELLPESPPEAPKEKDMLRTFLRKAQLLLESCVETVLIGKLGSFEVPVAKPLGKRWTFPSDHPPIAAMLKLGENSIKVASWNVLNRNYYKYIDKDTQGLKGSEITMQHEAGTRESKIIEKIEEMLQNDFRILCLQECWPELLQQLGEALEERQPEVQMRCSGEDKNQEAILCMCIYPALLLGALAKNAGIVKGEKLPTVLLADLNFPEKGSLLPKRIDSIAVINHEVKGAKLQATALKAEDVLDGLREVVDLLKSRSAEPWTPTRYQSDKDPSPGPPPEPEKPPGRWSLDFTYTIGPEGNEGFFDGKVQLLDRRVQLREGRRQQLERWPYCLHLSMAKHGKLWFAAWDLACRHRLWIMERMERMEVEPWSRAGAKRCRQLLYRSAEPLTPTRSSSDLGVALSHEDLQEFEKWGRTSRRHSWRTVLFRSRPKQSTSWRSSARGDIGGEMELGPEPTHRLLQDV</sequence>
<evidence type="ECO:0000313" key="3">
    <source>
        <dbReference type="EMBL" id="CAL1154756.1"/>
    </source>
</evidence>
<dbReference type="Gene3D" id="3.60.10.10">
    <property type="entry name" value="Endonuclease/exonuclease/phosphatase"/>
    <property type="match status" value="1"/>
</dbReference>
<reference evidence="2" key="1">
    <citation type="submission" date="2022-10" db="EMBL/GenBank/DDBJ databases">
        <authorList>
            <person name="Chen Y."/>
            <person name="Dougan E. K."/>
            <person name="Chan C."/>
            <person name="Rhodes N."/>
            <person name="Thang M."/>
        </authorList>
    </citation>
    <scope>NUCLEOTIDE SEQUENCE</scope>
</reference>
<name>A0A9P1D3P8_9DINO</name>
<organism evidence="2">
    <name type="scientific">Cladocopium goreaui</name>
    <dbReference type="NCBI Taxonomy" id="2562237"/>
    <lineage>
        <taxon>Eukaryota</taxon>
        <taxon>Sar</taxon>
        <taxon>Alveolata</taxon>
        <taxon>Dinophyceae</taxon>
        <taxon>Suessiales</taxon>
        <taxon>Symbiodiniaceae</taxon>
        <taxon>Cladocopium</taxon>
    </lineage>
</organism>
<dbReference type="SUPFAM" id="SSF56219">
    <property type="entry name" value="DNase I-like"/>
    <property type="match status" value="1"/>
</dbReference>
<comment type="caution">
    <text evidence="2">The sequence shown here is derived from an EMBL/GenBank/DDBJ whole genome shotgun (WGS) entry which is preliminary data.</text>
</comment>
<evidence type="ECO:0000313" key="4">
    <source>
        <dbReference type="EMBL" id="CAL4788693.1"/>
    </source>
</evidence>
<evidence type="ECO:0000256" key="1">
    <source>
        <dbReference type="SAM" id="MobiDB-lite"/>
    </source>
</evidence>
<reference evidence="3" key="2">
    <citation type="submission" date="2024-04" db="EMBL/GenBank/DDBJ databases">
        <authorList>
            <person name="Chen Y."/>
            <person name="Shah S."/>
            <person name="Dougan E. K."/>
            <person name="Thang M."/>
            <person name="Chan C."/>
        </authorList>
    </citation>
    <scope>NUCLEOTIDE SEQUENCE [LARGE SCALE GENOMIC DNA]</scope>
</reference>
<feature type="region of interest" description="Disordered" evidence="1">
    <location>
        <begin position="431"/>
        <end position="459"/>
    </location>
</feature>
<proteinExistence type="predicted"/>
<evidence type="ECO:0000313" key="5">
    <source>
        <dbReference type="Proteomes" id="UP001152797"/>
    </source>
</evidence>
<dbReference type="AlphaFoldDB" id="A0A9P1D3P8"/>
<accession>A0A9P1D3P8</accession>
<dbReference type="EMBL" id="CAMXCT010002925">
    <property type="protein sequence ID" value="CAI4001381.1"/>
    <property type="molecule type" value="Genomic_DNA"/>
</dbReference>
<dbReference type="EMBL" id="CAMXCT020002925">
    <property type="protein sequence ID" value="CAL1154756.1"/>
    <property type="molecule type" value="Genomic_DNA"/>
</dbReference>
<dbReference type="Proteomes" id="UP001152797">
    <property type="component" value="Unassembled WGS sequence"/>
</dbReference>
<keyword evidence="5" id="KW-1185">Reference proteome</keyword>
<evidence type="ECO:0000313" key="2">
    <source>
        <dbReference type="EMBL" id="CAI4001381.1"/>
    </source>
</evidence>
<dbReference type="InterPro" id="IPR036691">
    <property type="entry name" value="Endo/exonu/phosph_ase_sf"/>
</dbReference>